<evidence type="ECO:0000256" key="4">
    <source>
        <dbReference type="ARBA" id="ARBA00022801"/>
    </source>
</evidence>
<keyword evidence="3" id="KW-0479">Metal-binding</keyword>
<dbReference type="SUPFAM" id="SSF55920">
    <property type="entry name" value="Creatinase/aminopeptidase"/>
    <property type="match status" value="1"/>
</dbReference>
<dbReference type="PANTHER" id="PTHR43763:SF6">
    <property type="entry name" value="XAA-PRO AMINOPEPTIDASE 1"/>
    <property type="match status" value="1"/>
</dbReference>
<sequence length="680" mass="77292">MEIWAKTFPVISKRFLHFRNSKQWLNKPLCVSRLFHSQLAAVYPKDMSNPKWPSPKERLLRLREQMKKDSIDAFLQGSEDAHQSEYVADRDKRVAFISTFTGSAGTVVVTQKEALLWTDGRYFIQAKQQLSDEWTLMKAGLPETPSTTSWIAQNVKGTLGIDPYLTSVSGYDSLAQSCNEKQTKIKLLDNNPIDTVWNDNQPEYPQEKVRIHSLEYAGETAKSKIEKIVTEIKKNKASALIVTSLDSIAWLLNLRGNDIRYNPVFFSYVLITEDGECKLFIDSKKVKAETGDKEKKSEDGNEEVKQESVELYLKEQCHVSIHGYDELISHIKQILSNKPLQKIMCSSHCCNVAIWNTLPLENRCDKDSPIEFLKAIKNKHELNGMRDCHLRDGVAKTKFLAWIDTVKSSNSLHKHTECTFAEKLLSFRKDQKTFLDLSFETISSVGANGAIIHYAPTPDTCAKISEGMYLVDSGGQYVNGTTDVTRTTHLGKPTPHEKECFTRVLKGVIALSRVVFPYDTKGPFLDTLARMHLWQSGLDYRHGTGHGVGAGLNVHEGPIGFSASIARKKLFEYGLREGICITNEPGYYEEGKFGIRIENVMVVVPIATKYQFQDIQFYGFETITLVPIDRQLIDISLMNQDEILWLDQYHSLVFEKLAPFMDEDYQLRFLKQATAPLLNK</sequence>
<feature type="domain" description="Peptidase M24" evidence="6">
    <location>
        <begin position="384"/>
        <end position="603"/>
    </location>
</feature>
<dbReference type="OMA" id="EPGMILS"/>
<dbReference type="Pfam" id="PF16188">
    <property type="entry name" value="Peptidase_M24_C"/>
    <property type="match status" value="1"/>
</dbReference>
<dbReference type="PANTHER" id="PTHR43763">
    <property type="entry name" value="XAA-PRO AMINOPEPTIDASE 1"/>
    <property type="match status" value="1"/>
</dbReference>
<keyword evidence="9" id="KW-0031">Aminopeptidase</keyword>
<reference evidence="9 10" key="1">
    <citation type="journal article" date="2013" name="Curr. Biol.">
        <title>The Genome of the Foraminiferan Reticulomyxa filosa.</title>
        <authorList>
            <person name="Glockner G."/>
            <person name="Hulsmann N."/>
            <person name="Schleicher M."/>
            <person name="Noegel A.A."/>
            <person name="Eichinger L."/>
            <person name="Gallinger C."/>
            <person name="Pawlowski J."/>
            <person name="Sierra R."/>
            <person name="Euteneuer U."/>
            <person name="Pillet L."/>
            <person name="Moustafa A."/>
            <person name="Platzer M."/>
            <person name="Groth M."/>
            <person name="Szafranski K."/>
            <person name="Schliwa M."/>
        </authorList>
    </citation>
    <scope>NUCLEOTIDE SEQUENCE [LARGE SCALE GENOMIC DNA]</scope>
</reference>
<dbReference type="FunFam" id="3.40.350.10:FF:000003">
    <property type="entry name" value="Xaa-pro aminopeptidase P"/>
    <property type="match status" value="1"/>
</dbReference>
<dbReference type="InterPro" id="IPR000994">
    <property type="entry name" value="Pept_M24"/>
</dbReference>
<evidence type="ECO:0000256" key="1">
    <source>
        <dbReference type="ARBA" id="ARBA00001936"/>
    </source>
</evidence>
<dbReference type="Gene3D" id="3.40.350.10">
    <property type="entry name" value="Creatinase/prolidase N-terminal domain"/>
    <property type="match status" value="2"/>
</dbReference>
<dbReference type="GO" id="GO:0005737">
    <property type="term" value="C:cytoplasm"/>
    <property type="evidence" value="ECO:0007669"/>
    <property type="project" value="UniProtKB-ARBA"/>
</dbReference>
<feature type="domain" description="Peptidase M24 C-terminal" evidence="8">
    <location>
        <begin position="616"/>
        <end position="677"/>
    </location>
</feature>
<evidence type="ECO:0000259" key="7">
    <source>
        <dbReference type="Pfam" id="PF01321"/>
    </source>
</evidence>
<dbReference type="GO" id="GO:0046872">
    <property type="term" value="F:metal ion binding"/>
    <property type="evidence" value="ECO:0007669"/>
    <property type="project" value="UniProtKB-KW"/>
</dbReference>
<name>X6NCC1_RETFI</name>
<dbReference type="CDD" id="cd01085">
    <property type="entry name" value="APP"/>
    <property type="match status" value="1"/>
</dbReference>
<dbReference type="Pfam" id="PF00557">
    <property type="entry name" value="Peptidase_M24"/>
    <property type="match status" value="1"/>
</dbReference>
<protein>
    <submittedName>
        <fullName evidence="9">Aminopeptidase</fullName>
    </submittedName>
</protein>
<dbReference type="SUPFAM" id="SSF53092">
    <property type="entry name" value="Creatinase/prolidase N-terminal domain"/>
    <property type="match status" value="1"/>
</dbReference>
<dbReference type="InterPro" id="IPR000587">
    <property type="entry name" value="Creatinase_N"/>
</dbReference>
<organism evidence="9 10">
    <name type="scientific">Reticulomyxa filosa</name>
    <dbReference type="NCBI Taxonomy" id="46433"/>
    <lineage>
        <taxon>Eukaryota</taxon>
        <taxon>Sar</taxon>
        <taxon>Rhizaria</taxon>
        <taxon>Retaria</taxon>
        <taxon>Foraminifera</taxon>
        <taxon>Monothalamids</taxon>
        <taxon>Reticulomyxidae</taxon>
        <taxon>Reticulomyxa</taxon>
    </lineage>
</organism>
<dbReference type="Pfam" id="PF16189">
    <property type="entry name" value="Creatinase_N_2"/>
    <property type="match status" value="1"/>
</dbReference>
<feature type="domain" description="Creatinase N-terminal" evidence="7">
    <location>
        <begin position="58"/>
        <end position="181"/>
    </location>
</feature>
<evidence type="ECO:0000256" key="3">
    <source>
        <dbReference type="ARBA" id="ARBA00022723"/>
    </source>
</evidence>
<evidence type="ECO:0000313" key="10">
    <source>
        <dbReference type="Proteomes" id="UP000023152"/>
    </source>
</evidence>
<dbReference type="Proteomes" id="UP000023152">
    <property type="component" value="Unassembled WGS sequence"/>
</dbReference>
<dbReference type="EMBL" id="ASPP01010330">
    <property type="protein sequence ID" value="ETO22962.1"/>
    <property type="molecule type" value="Genomic_DNA"/>
</dbReference>
<gene>
    <name evidence="9" type="ORF">RFI_14224</name>
</gene>
<dbReference type="Pfam" id="PF01321">
    <property type="entry name" value="Creatinase_N"/>
    <property type="match status" value="1"/>
</dbReference>
<evidence type="ECO:0000259" key="6">
    <source>
        <dbReference type="Pfam" id="PF00557"/>
    </source>
</evidence>
<dbReference type="FunFam" id="3.90.230.10:FF:000007">
    <property type="entry name" value="Xaa-Pro aminopeptidase P"/>
    <property type="match status" value="1"/>
</dbReference>
<comment type="similarity">
    <text evidence="2">Belongs to the peptidase M24B family.</text>
</comment>
<dbReference type="OrthoDB" id="9995434at2759"/>
<comment type="cofactor">
    <cofactor evidence="1">
        <name>Mn(2+)</name>
        <dbReference type="ChEBI" id="CHEBI:29035"/>
    </cofactor>
</comment>
<evidence type="ECO:0000259" key="8">
    <source>
        <dbReference type="Pfam" id="PF16188"/>
    </source>
</evidence>
<evidence type="ECO:0000313" key="9">
    <source>
        <dbReference type="EMBL" id="ETO22962.1"/>
    </source>
</evidence>
<dbReference type="InterPro" id="IPR050422">
    <property type="entry name" value="X-Pro_aminopeptidase_P"/>
</dbReference>
<dbReference type="AlphaFoldDB" id="X6NCC1"/>
<dbReference type="InterPro" id="IPR033740">
    <property type="entry name" value="Pept_M24B"/>
</dbReference>
<keyword evidence="4" id="KW-0378">Hydrolase</keyword>
<keyword evidence="9" id="KW-0645">Protease</keyword>
<keyword evidence="10" id="KW-1185">Reference proteome</keyword>
<proteinExistence type="inferred from homology"/>
<evidence type="ECO:0000256" key="5">
    <source>
        <dbReference type="ARBA" id="ARBA00023211"/>
    </source>
</evidence>
<evidence type="ECO:0000256" key="2">
    <source>
        <dbReference type="ARBA" id="ARBA00008766"/>
    </source>
</evidence>
<dbReference type="InterPro" id="IPR032416">
    <property type="entry name" value="Peptidase_M24_C"/>
</dbReference>
<accession>X6NCC1</accession>
<dbReference type="InterPro" id="IPR036005">
    <property type="entry name" value="Creatinase/aminopeptidase-like"/>
</dbReference>
<dbReference type="GO" id="GO:0070006">
    <property type="term" value="F:metalloaminopeptidase activity"/>
    <property type="evidence" value="ECO:0007669"/>
    <property type="project" value="InterPro"/>
</dbReference>
<dbReference type="InterPro" id="IPR029149">
    <property type="entry name" value="Creatin/AminoP/Spt16_N"/>
</dbReference>
<comment type="caution">
    <text evidence="9">The sequence shown here is derived from an EMBL/GenBank/DDBJ whole genome shotgun (WGS) entry which is preliminary data.</text>
</comment>
<dbReference type="Gene3D" id="3.90.230.10">
    <property type="entry name" value="Creatinase/methionine aminopeptidase superfamily"/>
    <property type="match status" value="1"/>
</dbReference>
<keyword evidence="5" id="KW-0464">Manganese</keyword>